<proteinExistence type="predicted"/>
<dbReference type="Pfam" id="PF00643">
    <property type="entry name" value="zf-B_box"/>
    <property type="match status" value="1"/>
</dbReference>
<reference evidence="8" key="1">
    <citation type="submission" date="2021-09" db="EMBL/GenBank/DDBJ databases">
        <title>The genome of Mauremys mutica provides insights into the evolution of semi-aquatic lifestyle.</title>
        <authorList>
            <person name="Gong S."/>
            <person name="Gao Y."/>
        </authorList>
    </citation>
    <scope>NUCLEOTIDE SEQUENCE</scope>
    <source>
        <strain evidence="8">MM-2020</strain>
        <tissue evidence="8">Muscle</tissue>
    </source>
</reference>
<sequence>RITSRAFFCRQPTSRLNVSSAWSRHSSMGRERPPRDTNRFRTLAMFSTRSTSGRVEIKAQGSIIGPSCWSQVPVENGSGWRLGAMAARSQVKDLQEAVICSICLASFNDSVILIKCGHNFCRSCITQYCKEFKTSPPYPCPQCREPFREGEFQPNRELRNVVEIAKKIPEPRGKKACEKHEELLKLFCEVDQTLICLVCRESHSHKDHSLLPVKEAALDYKIRAREVSQPRLVSSSTARARSASYGASSWGPLRDQSQQHQPHGRRHPYPLTNPTLARRR</sequence>
<accession>A0A9D3XNV4</accession>
<dbReference type="PROSITE" id="PS50119">
    <property type="entry name" value="ZF_BBOX"/>
    <property type="match status" value="1"/>
</dbReference>
<evidence type="ECO:0000256" key="3">
    <source>
        <dbReference type="ARBA" id="ARBA00022833"/>
    </source>
</evidence>
<keyword evidence="9" id="KW-1185">Reference proteome</keyword>
<evidence type="ECO:0000256" key="4">
    <source>
        <dbReference type="PROSITE-ProRule" id="PRU00024"/>
    </source>
</evidence>
<keyword evidence="2 4" id="KW-0863">Zinc-finger</keyword>
<dbReference type="Gene3D" id="3.30.40.10">
    <property type="entry name" value="Zinc/RING finger domain, C3HC4 (zinc finger)"/>
    <property type="match status" value="1"/>
</dbReference>
<dbReference type="SMART" id="SM00336">
    <property type="entry name" value="BBOX"/>
    <property type="match status" value="1"/>
</dbReference>
<dbReference type="InterPro" id="IPR017907">
    <property type="entry name" value="Znf_RING_CS"/>
</dbReference>
<dbReference type="PANTHER" id="PTHR24103">
    <property type="entry name" value="E3 UBIQUITIN-PROTEIN LIGASE TRIM"/>
    <property type="match status" value="1"/>
</dbReference>
<dbReference type="SUPFAM" id="SSF57845">
    <property type="entry name" value="B-box zinc-binding domain"/>
    <property type="match status" value="1"/>
</dbReference>
<evidence type="ECO:0000256" key="5">
    <source>
        <dbReference type="SAM" id="MobiDB-lite"/>
    </source>
</evidence>
<dbReference type="InterPro" id="IPR050143">
    <property type="entry name" value="TRIM/RBCC"/>
</dbReference>
<dbReference type="SMART" id="SM00184">
    <property type="entry name" value="RING"/>
    <property type="match status" value="1"/>
</dbReference>
<keyword evidence="1" id="KW-0479">Metal-binding</keyword>
<dbReference type="InterPro" id="IPR001841">
    <property type="entry name" value="Znf_RING"/>
</dbReference>
<organism evidence="8 9">
    <name type="scientific">Mauremys mutica</name>
    <name type="common">yellowpond turtle</name>
    <dbReference type="NCBI Taxonomy" id="74926"/>
    <lineage>
        <taxon>Eukaryota</taxon>
        <taxon>Metazoa</taxon>
        <taxon>Chordata</taxon>
        <taxon>Craniata</taxon>
        <taxon>Vertebrata</taxon>
        <taxon>Euteleostomi</taxon>
        <taxon>Archelosauria</taxon>
        <taxon>Testudinata</taxon>
        <taxon>Testudines</taxon>
        <taxon>Cryptodira</taxon>
        <taxon>Durocryptodira</taxon>
        <taxon>Testudinoidea</taxon>
        <taxon>Geoemydidae</taxon>
        <taxon>Geoemydinae</taxon>
        <taxon>Mauremys</taxon>
    </lineage>
</organism>
<name>A0A9D3XNV4_9SAUR</name>
<dbReference type="PROSITE" id="PS00518">
    <property type="entry name" value="ZF_RING_1"/>
    <property type="match status" value="1"/>
</dbReference>
<evidence type="ECO:0000259" key="7">
    <source>
        <dbReference type="PROSITE" id="PS50119"/>
    </source>
</evidence>
<evidence type="ECO:0000313" key="9">
    <source>
        <dbReference type="Proteomes" id="UP000827986"/>
    </source>
</evidence>
<evidence type="ECO:0000256" key="2">
    <source>
        <dbReference type="ARBA" id="ARBA00022771"/>
    </source>
</evidence>
<dbReference type="SUPFAM" id="SSF57850">
    <property type="entry name" value="RING/U-box"/>
    <property type="match status" value="1"/>
</dbReference>
<feature type="domain" description="RING-type" evidence="6">
    <location>
        <begin position="100"/>
        <end position="144"/>
    </location>
</feature>
<dbReference type="Pfam" id="PF13445">
    <property type="entry name" value="zf-RING_UBOX"/>
    <property type="match status" value="1"/>
</dbReference>
<feature type="compositionally biased region" description="Low complexity" evidence="5">
    <location>
        <begin position="234"/>
        <end position="249"/>
    </location>
</feature>
<evidence type="ECO:0000259" key="6">
    <source>
        <dbReference type="PROSITE" id="PS50089"/>
    </source>
</evidence>
<dbReference type="InterPro" id="IPR000315">
    <property type="entry name" value="Znf_B-box"/>
</dbReference>
<gene>
    <name evidence="8" type="ORF">KIL84_004037</name>
</gene>
<dbReference type="Gene3D" id="3.30.160.60">
    <property type="entry name" value="Classic Zinc Finger"/>
    <property type="match status" value="1"/>
</dbReference>
<dbReference type="EMBL" id="JAHDVG010000466">
    <property type="protein sequence ID" value="KAH1182545.1"/>
    <property type="molecule type" value="Genomic_DNA"/>
</dbReference>
<dbReference type="Proteomes" id="UP000827986">
    <property type="component" value="Unassembled WGS sequence"/>
</dbReference>
<protein>
    <submittedName>
        <fullName evidence="8">Uncharacterized protein</fullName>
    </submittedName>
</protein>
<evidence type="ECO:0000313" key="8">
    <source>
        <dbReference type="EMBL" id="KAH1182545.1"/>
    </source>
</evidence>
<evidence type="ECO:0000256" key="1">
    <source>
        <dbReference type="ARBA" id="ARBA00022723"/>
    </source>
</evidence>
<dbReference type="InterPro" id="IPR027370">
    <property type="entry name" value="Znf-RING_euk"/>
</dbReference>
<dbReference type="PROSITE" id="PS50089">
    <property type="entry name" value="ZF_RING_2"/>
    <property type="match status" value="1"/>
</dbReference>
<keyword evidence="3" id="KW-0862">Zinc</keyword>
<dbReference type="GO" id="GO:0008270">
    <property type="term" value="F:zinc ion binding"/>
    <property type="evidence" value="ECO:0007669"/>
    <property type="project" value="UniProtKB-KW"/>
</dbReference>
<dbReference type="AlphaFoldDB" id="A0A9D3XNV4"/>
<feature type="non-terminal residue" evidence="8">
    <location>
        <position position="1"/>
    </location>
</feature>
<feature type="domain" description="B box-type" evidence="7">
    <location>
        <begin position="172"/>
        <end position="213"/>
    </location>
</feature>
<feature type="region of interest" description="Disordered" evidence="5">
    <location>
        <begin position="229"/>
        <end position="280"/>
    </location>
</feature>
<comment type="caution">
    <text evidence="8">The sequence shown here is derived from an EMBL/GenBank/DDBJ whole genome shotgun (WGS) entry which is preliminary data.</text>
</comment>
<dbReference type="InterPro" id="IPR013083">
    <property type="entry name" value="Znf_RING/FYVE/PHD"/>
</dbReference>